<organism evidence="2 3">
    <name type="scientific">Tahibacter amnicola</name>
    <dbReference type="NCBI Taxonomy" id="2976241"/>
    <lineage>
        <taxon>Bacteria</taxon>
        <taxon>Pseudomonadati</taxon>
        <taxon>Pseudomonadota</taxon>
        <taxon>Gammaproteobacteria</taxon>
        <taxon>Lysobacterales</taxon>
        <taxon>Rhodanobacteraceae</taxon>
        <taxon>Tahibacter</taxon>
    </lineage>
</organism>
<evidence type="ECO:0000313" key="2">
    <source>
        <dbReference type="EMBL" id="UXI70305.1"/>
    </source>
</evidence>
<keyword evidence="1" id="KW-1133">Transmembrane helix</keyword>
<evidence type="ECO:0000313" key="3">
    <source>
        <dbReference type="Proteomes" id="UP001064632"/>
    </source>
</evidence>
<protein>
    <submittedName>
        <fullName evidence="2">Uncharacterized protein</fullName>
    </submittedName>
</protein>
<feature type="transmembrane region" description="Helical" evidence="1">
    <location>
        <begin position="38"/>
        <end position="59"/>
    </location>
</feature>
<reference evidence="2" key="1">
    <citation type="submission" date="2022-09" db="EMBL/GenBank/DDBJ databases">
        <title>Tahibacter sp. nov., isolated from a fresh water.</title>
        <authorList>
            <person name="Baek J.H."/>
            <person name="Lee J.K."/>
            <person name="Kim J.M."/>
            <person name="Jeon C.O."/>
        </authorList>
    </citation>
    <scope>NUCLEOTIDE SEQUENCE</scope>
    <source>
        <strain evidence="2">W38</strain>
    </source>
</reference>
<accession>A0ABY6BKB4</accession>
<sequence length="131" mass="14327">MITLNRIAALDMALVFAHQGDAAYWHEWEMFHLPGGIQAFDVFNVVIFATVLMLFIPVVQRRPEGYKCSMAIAALCATVLPIHVGFALAGFDQFHLPVSLFLIGASFVAAITHAVVTWRARHEFVAGGVSA</sequence>
<keyword evidence="1" id="KW-0472">Membrane</keyword>
<evidence type="ECO:0000256" key="1">
    <source>
        <dbReference type="SAM" id="Phobius"/>
    </source>
</evidence>
<feature type="transmembrane region" description="Helical" evidence="1">
    <location>
        <begin position="97"/>
        <end position="116"/>
    </location>
</feature>
<gene>
    <name evidence="2" type="ORF">N4264_11910</name>
</gene>
<dbReference type="EMBL" id="CP104694">
    <property type="protein sequence ID" value="UXI70305.1"/>
    <property type="molecule type" value="Genomic_DNA"/>
</dbReference>
<name>A0ABY6BKB4_9GAMM</name>
<keyword evidence="3" id="KW-1185">Reference proteome</keyword>
<keyword evidence="1" id="KW-0812">Transmembrane</keyword>
<proteinExistence type="predicted"/>
<dbReference type="Proteomes" id="UP001064632">
    <property type="component" value="Chromosome"/>
</dbReference>
<dbReference type="Pfam" id="PF20460">
    <property type="entry name" value="DUF6713"/>
    <property type="match status" value="1"/>
</dbReference>
<feature type="transmembrane region" description="Helical" evidence="1">
    <location>
        <begin position="71"/>
        <end position="91"/>
    </location>
</feature>
<dbReference type="RefSeq" id="WP_261697255.1">
    <property type="nucleotide sequence ID" value="NZ_CP104694.1"/>
</dbReference>
<dbReference type="InterPro" id="IPR046559">
    <property type="entry name" value="DUF6713"/>
</dbReference>